<sequence length="229" mass="25586">MAFWLLFACAVVIALIAIACVSRIRVRVRYSRIGELDQLVVIVQALYGIVSRQVVVPTLKLEKRGIVYAEKPKGEIAGSQGQQSAKKRMFGIGTLKRNRKALKTIMRSTTRFKRWAKYALKKIECTRWRLDFRVGTGDAVSTAIVVGLLWAVSGCATGAASHFLRLKTVPHGEVVPNYSTKEFAVVWEADFAIRMGSAFAAVMKLGFRTIRIGKAIRAWRTWMAPPEQV</sequence>
<organism evidence="1 2">
    <name type="scientific">Cohnella soli</name>
    <dbReference type="NCBI Taxonomy" id="425005"/>
    <lineage>
        <taxon>Bacteria</taxon>
        <taxon>Bacillati</taxon>
        <taxon>Bacillota</taxon>
        <taxon>Bacilli</taxon>
        <taxon>Bacillales</taxon>
        <taxon>Paenibacillaceae</taxon>
        <taxon>Cohnella</taxon>
    </lineage>
</organism>
<dbReference type="Pfam" id="PF11167">
    <property type="entry name" value="DUF2953"/>
    <property type="match status" value="1"/>
</dbReference>
<dbReference type="EMBL" id="JBHSMI010000025">
    <property type="protein sequence ID" value="MFC5403864.1"/>
    <property type="molecule type" value="Genomic_DNA"/>
</dbReference>
<dbReference type="RefSeq" id="WP_378133622.1">
    <property type="nucleotide sequence ID" value="NZ_JBHSMI010000025.1"/>
</dbReference>
<comment type="caution">
    <text evidence="1">The sequence shown here is derived from an EMBL/GenBank/DDBJ whole genome shotgun (WGS) entry which is preliminary data.</text>
</comment>
<dbReference type="InterPro" id="IPR021338">
    <property type="entry name" value="DUF2953"/>
</dbReference>
<name>A0ABW0HTH9_9BACL</name>
<reference evidence="2" key="1">
    <citation type="journal article" date="2019" name="Int. J. Syst. Evol. Microbiol.">
        <title>The Global Catalogue of Microorganisms (GCM) 10K type strain sequencing project: providing services to taxonomists for standard genome sequencing and annotation.</title>
        <authorList>
            <consortium name="The Broad Institute Genomics Platform"/>
            <consortium name="The Broad Institute Genome Sequencing Center for Infectious Disease"/>
            <person name="Wu L."/>
            <person name="Ma J."/>
        </authorList>
    </citation>
    <scope>NUCLEOTIDE SEQUENCE [LARGE SCALE GENOMIC DNA]</scope>
    <source>
        <strain evidence="2">CGMCC 1.18575</strain>
    </source>
</reference>
<evidence type="ECO:0000313" key="2">
    <source>
        <dbReference type="Proteomes" id="UP001596113"/>
    </source>
</evidence>
<gene>
    <name evidence="1" type="ORF">ACFPOF_14055</name>
</gene>
<proteinExistence type="predicted"/>
<keyword evidence="2" id="KW-1185">Reference proteome</keyword>
<protein>
    <submittedName>
        <fullName evidence="1">DUF2953 domain-containing protein</fullName>
    </submittedName>
</protein>
<accession>A0ABW0HTH9</accession>
<dbReference type="Proteomes" id="UP001596113">
    <property type="component" value="Unassembled WGS sequence"/>
</dbReference>
<evidence type="ECO:0000313" key="1">
    <source>
        <dbReference type="EMBL" id="MFC5403864.1"/>
    </source>
</evidence>